<reference evidence="1" key="2">
    <citation type="submission" date="2014-12" db="EMBL/GenBank/DDBJ databases">
        <authorList>
            <person name="Jaenicke S."/>
        </authorList>
    </citation>
    <scope>NUCLEOTIDE SEQUENCE</scope>
    <source>
        <strain evidence="1">HH103</strain>
        <plasmid evidence="1">pSfHH103a2</plasmid>
    </source>
</reference>
<dbReference type="EMBL" id="LN735562">
    <property type="protein sequence ID" value="CEL26562.1"/>
    <property type="molecule type" value="Genomic_DNA"/>
</dbReference>
<evidence type="ECO:0000313" key="1">
    <source>
        <dbReference type="EMBL" id="CEL26562.1"/>
    </source>
</evidence>
<accession>A0A0A8WJY9</accession>
<protein>
    <submittedName>
        <fullName evidence="1">Uncharacterized protein</fullName>
    </submittedName>
</protein>
<dbReference type="AlphaFoldDB" id="A0A0A8WJY9"/>
<geneLocation type="plasmid" evidence="1">
    <name>pSfHH103a2</name>
</geneLocation>
<organism evidence="1">
    <name type="scientific">Sinorhizobium fredii (strain HH103)</name>
    <dbReference type="NCBI Taxonomy" id="1117943"/>
    <lineage>
        <taxon>Bacteria</taxon>
        <taxon>Pseudomonadati</taxon>
        <taxon>Pseudomonadota</taxon>
        <taxon>Alphaproteobacteria</taxon>
        <taxon>Hyphomicrobiales</taxon>
        <taxon>Rhizobiaceae</taxon>
        <taxon>Sinorhizobium/Ensifer group</taxon>
        <taxon>Sinorhizobium</taxon>
    </lineage>
</organism>
<sequence length="96" mass="10672">MSKAEAFRQLSVDALEEYARAVLDPKTILDEAAKSAAQGECMHAVAIDRPLELSQTDAGKKFAATMQEHGFRLEWAKRSVIVGAVEKIAWTLIVRW</sequence>
<dbReference type="RefSeq" id="WP_176454370.1">
    <property type="nucleotide sequence ID" value="NZ_CP183941.1"/>
</dbReference>
<reference evidence="1" key="1">
    <citation type="journal article" date="2012" name="J. Bacteriol.">
        <title>Genome sequence of the soybean symbiont Sinorhizobium fredii HH103.</title>
        <authorList>
            <person name="Weidner S."/>
            <person name="Becker A."/>
            <person name="Bonilla I."/>
            <person name="Jaenicke S."/>
            <person name="Lloret J."/>
            <person name="Margaret I."/>
            <person name="Puhler A."/>
            <person name="Ruiz-Sainz J.E."/>
            <person name="Schneiker-Bekel S."/>
            <person name="Szczepanowski R."/>
            <person name="Vinardell J.M."/>
            <person name="Zehner S."/>
            <person name="Gottfert M."/>
        </authorList>
    </citation>
    <scope>NUCLEOTIDE SEQUENCE [LARGE SCALE GENOMIC DNA]</scope>
    <source>
        <strain evidence="1">HH103</strain>
        <plasmid evidence="1">pSfHH103a2</plasmid>
    </source>
</reference>
<name>A0A0A8WJY9_SINF1</name>
<keyword evidence="1" id="KW-0614">Plasmid</keyword>
<proteinExistence type="predicted"/>